<dbReference type="Proteomes" id="UP001190700">
    <property type="component" value="Unassembled WGS sequence"/>
</dbReference>
<feature type="region of interest" description="Disordered" evidence="1">
    <location>
        <begin position="106"/>
        <end position="131"/>
    </location>
</feature>
<protein>
    <submittedName>
        <fullName evidence="3">Uncharacterized protein</fullName>
    </submittedName>
</protein>
<keyword evidence="2" id="KW-0812">Transmembrane</keyword>
<feature type="compositionally biased region" description="Acidic residues" evidence="1">
    <location>
        <begin position="110"/>
        <end position="120"/>
    </location>
</feature>
<evidence type="ECO:0000256" key="1">
    <source>
        <dbReference type="SAM" id="MobiDB-lite"/>
    </source>
</evidence>
<evidence type="ECO:0000313" key="4">
    <source>
        <dbReference type="Proteomes" id="UP001190700"/>
    </source>
</evidence>
<comment type="caution">
    <text evidence="3">The sequence shown here is derived from an EMBL/GenBank/DDBJ whole genome shotgun (WGS) entry which is preliminary data.</text>
</comment>
<dbReference type="EMBL" id="LGRX02017355">
    <property type="protein sequence ID" value="KAK3260877.1"/>
    <property type="molecule type" value="Genomic_DNA"/>
</dbReference>
<keyword evidence="2" id="KW-0472">Membrane</keyword>
<keyword evidence="2" id="KW-1133">Transmembrane helix</keyword>
<feature type="transmembrane region" description="Helical" evidence="2">
    <location>
        <begin position="72"/>
        <end position="92"/>
    </location>
</feature>
<proteinExistence type="predicted"/>
<evidence type="ECO:0000256" key="2">
    <source>
        <dbReference type="SAM" id="Phobius"/>
    </source>
</evidence>
<gene>
    <name evidence="3" type="ORF">CYMTET_30190</name>
</gene>
<dbReference type="AlphaFoldDB" id="A0AAE0FJL2"/>
<keyword evidence="4" id="KW-1185">Reference proteome</keyword>
<reference evidence="3 4" key="1">
    <citation type="journal article" date="2015" name="Genome Biol. Evol.">
        <title>Comparative Genomics of a Bacterivorous Green Alga Reveals Evolutionary Causalities and Consequences of Phago-Mixotrophic Mode of Nutrition.</title>
        <authorList>
            <person name="Burns J.A."/>
            <person name="Paasch A."/>
            <person name="Narechania A."/>
            <person name="Kim E."/>
        </authorList>
    </citation>
    <scope>NUCLEOTIDE SEQUENCE [LARGE SCALE GENOMIC DNA]</scope>
    <source>
        <strain evidence="3 4">PLY_AMNH</strain>
    </source>
</reference>
<feature type="compositionally biased region" description="Polar residues" evidence="1">
    <location>
        <begin position="1"/>
        <end position="19"/>
    </location>
</feature>
<name>A0AAE0FJL2_9CHLO</name>
<organism evidence="3 4">
    <name type="scientific">Cymbomonas tetramitiformis</name>
    <dbReference type="NCBI Taxonomy" id="36881"/>
    <lineage>
        <taxon>Eukaryota</taxon>
        <taxon>Viridiplantae</taxon>
        <taxon>Chlorophyta</taxon>
        <taxon>Pyramimonadophyceae</taxon>
        <taxon>Pyramimonadales</taxon>
        <taxon>Pyramimonadaceae</taxon>
        <taxon>Cymbomonas</taxon>
    </lineage>
</organism>
<sequence>MGTNLTSATHSAHVPSTDSGDAAVQHPWDYHVAAALQRRIRSRAATQPLCSGNHCFSAHGGMACLTASRHNVALAPFLLLFTIASLQLAAGWPQHASFGRSFGRSLAQDESSETEEEVETPTEPKVSHTSGWNGSSVSVLQNFKKFGKLSLKPYPHVIIRPALDPILYRELDATYPSDDRLLTLAGKNEPDRAQNTRVDLKASTSLFSDEVTDLWKRFIDYHVSPEFYREVEKLFAREIAVLHKVKKGYTTALRFGPNTTGANVLMDCQVAINTAVKVKSAVRGPHIDGPAEIYAGLLYFRHHSDQVSKVQKRMLGKS</sequence>
<evidence type="ECO:0000313" key="3">
    <source>
        <dbReference type="EMBL" id="KAK3260877.1"/>
    </source>
</evidence>
<accession>A0AAE0FJL2</accession>
<feature type="region of interest" description="Disordered" evidence="1">
    <location>
        <begin position="1"/>
        <end position="20"/>
    </location>
</feature>